<dbReference type="CDD" id="cd03801">
    <property type="entry name" value="GT4_PimA-like"/>
    <property type="match status" value="1"/>
</dbReference>
<evidence type="ECO:0000313" key="5">
    <source>
        <dbReference type="EMBL" id="MCR6545234.1"/>
    </source>
</evidence>
<evidence type="ECO:0000259" key="4">
    <source>
        <dbReference type="Pfam" id="PF00534"/>
    </source>
</evidence>
<dbReference type="Proteomes" id="UP001524944">
    <property type="component" value="Unassembled WGS sequence"/>
</dbReference>
<gene>
    <name evidence="5" type="ORF">NVS47_06850</name>
</gene>
<organism evidence="5 6">
    <name type="scientific">Dehalobacterium formicoaceticum</name>
    <dbReference type="NCBI Taxonomy" id="51515"/>
    <lineage>
        <taxon>Bacteria</taxon>
        <taxon>Bacillati</taxon>
        <taxon>Bacillota</taxon>
        <taxon>Clostridia</taxon>
        <taxon>Eubacteriales</taxon>
        <taxon>Peptococcaceae</taxon>
        <taxon>Dehalobacterium</taxon>
    </lineage>
</organism>
<reference evidence="5 6" key="1">
    <citation type="submission" date="2022-08" db="EMBL/GenBank/DDBJ databases">
        <title>Proteogenomics of the novel Dehalobacterium formicoaceticum strain EZ94 highlights a key role of methyltransferases during anaerobic dichloromethane degradation.</title>
        <authorList>
            <person name="Wasmund K."/>
        </authorList>
    </citation>
    <scope>NUCLEOTIDE SEQUENCE [LARGE SCALE GENOMIC DNA]</scope>
    <source>
        <strain evidence="5 6">EZ94</strain>
    </source>
</reference>
<dbReference type="Gene3D" id="3.40.50.2000">
    <property type="entry name" value="Glycogen Phosphorylase B"/>
    <property type="match status" value="2"/>
</dbReference>
<proteinExistence type="inferred from homology"/>
<keyword evidence="3" id="KW-0808">Transferase</keyword>
<keyword evidence="6" id="KW-1185">Reference proteome</keyword>
<protein>
    <submittedName>
        <fullName evidence="5">Glycosyltransferase family 4 protein</fullName>
    </submittedName>
</protein>
<dbReference type="InterPro" id="IPR001296">
    <property type="entry name" value="Glyco_trans_1"/>
</dbReference>
<evidence type="ECO:0000313" key="6">
    <source>
        <dbReference type="Proteomes" id="UP001524944"/>
    </source>
</evidence>
<dbReference type="RefSeq" id="WP_257912839.1">
    <property type="nucleotide sequence ID" value="NZ_JANPWE010000002.1"/>
</dbReference>
<comment type="similarity">
    <text evidence="1">Belongs to the glycosyltransferase group 1 family. Glycosyltransferase 4 subfamily.</text>
</comment>
<feature type="domain" description="Glycosyl transferase family 1" evidence="4">
    <location>
        <begin position="166"/>
        <end position="328"/>
    </location>
</feature>
<dbReference type="PANTHER" id="PTHR12526:SF640">
    <property type="entry name" value="COLANIC ACID BIOSYNTHESIS GLYCOSYLTRANSFERASE WCAL-RELATED"/>
    <property type="match status" value="1"/>
</dbReference>
<dbReference type="EMBL" id="JANPWE010000002">
    <property type="protein sequence ID" value="MCR6545234.1"/>
    <property type="molecule type" value="Genomic_DNA"/>
</dbReference>
<sequence length="354" mass="40670">MTDNKLKVLMIGPDPNEKGGIASVVNQYYEADLNQLIILKYIPTMKSGTKLFKFMYFIKCMMQYIGTIKNYEIIHIHMSSRGSFRRKKYFIKIAKIFDKKIIIHLHSGEFHQFYYNESDEKQKNVIRITFSLANKVIVLSEEWRDFLSEICDINKISILYNSVQLREITDKNYDHKDILFLGRLSKGKGIDDLLDIFPQIISGNQNAHMYLAGDGDIDRYKTICVKKGIENHVTFLGWVSGFEKQEYLAKCSIFVLPSYHEGMPMSLLEAMSQGCAVVTTGVGGIPRVIENEKNGLLIDPGDQKALANCIITLLNNPFLKKTLGEAAYLTIYEKFNINKTILRLIQLYQEARED</sequence>
<dbReference type="PANTHER" id="PTHR12526">
    <property type="entry name" value="GLYCOSYLTRANSFERASE"/>
    <property type="match status" value="1"/>
</dbReference>
<evidence type="ECO:0000256" key="3">
    <source>
        <dbReference type="ARBA" id="ARBA00022679"/>
    </source>
</evidence>
<comment type="caution">
    <text evidence="5">The sequence shown here is derived from an EMBL/GenBank/DDBJ whole genome shotgun (WGS) entry which is preliminary data.</text>
</comment>
<dbReference type="SUPFAM" id="SSF53756">
    <property type="entry name" value="UDP-Glycosyltransferase/glycogen phosphorylase"/>
    <property type="match status" value="1"/>
</dbReference>
<evidence type="ECO:0000256" key="2">
    <source>
        <dbReference type="ARBA" id="ARBA00022676"/>
    </source>
</evidence>
<accession>A0ABT1Y2Z1</accession>
<dbReference type="Pfam" id="PF00534">
    <property type="entry name" value="Glycos_transf_1"/>
    <property type="match status" value="1"/>
</dbReference>
<keyword evidence="2" id="KW-0328">Glycosyltransferase</keyword>
<name>A0ABT1Y2Z1_9FIRM</name>
<evidence type="ECO:0000256" key="1">
    <source>
        <dbReference type="ARBA" id="ARBA00009481"/>
    </source>
</evidence>